<dbReference type="PANTHER" id="PTHR18834">
    <property type="entry name" value="STEROID RECEPTOR RNA ACTIVATOR 1"/>
    <property type="match status" value="1"/>
</dbReference>
<protein>
    <recommendedName>
        <fullName evidence="2">SRA1/Sec31 domain-containing protein</fullName>
    </recommendedName>
</protein>
<feature type="region of interest" description="Disordered" evidence="1">
    <location>
        <begin position="276"/>
        <end position="299"/>
    </location>
</feature>
<dbReference type="GO" id="GO:0005634">
    <property type="term" value="C:nucleus"/>
    <property type="evidence" value="ECO:0007669"/>
    <property type="project" value="TreeGrafter"/>
</dbReference>
<feature type="region of interest" description="Disordered" evidence="1">
    <location>
        <begin position="1"/>
        <end position="42"/>
    </location>
</feature>
<evidence type="ECO:0000313" key="3">
    <source>
        <dbReference type="EnsemblMetazoa" id="MDOA010485-PA"/>
    </source>
</evidence>
<dbReference type="InterPro" id="IPR040243">
    <property type="entry name" value="Steroid_recept_RNA_1"/>
</dbReference>
<dbReference type="VEuPathDB" id="VectorBase:MDOA010485"/>
<reference evidence="3" key="1">
    <citation type="submission" date="2020-05" db="UniProtKB">
        <authorList>
            <consortium name="EnsemblMetazoa"/>
        </authorList>
    </citation>
    <scope>IDENTIFICATION</scope>
    <source>
        <strain evidence="3">Aabys</strain>
    </source>
</reference>
<feature type="compositionally biased region" description="Polar residues" evidence="1">
    <location>
        <begin position="276"/>
        <end position="292"/>
    </location>
</feature>
<dbReference type="EnsemblMetazoa" id="MDOA010485-RA">
    <property type="protein sequence ID" value="MDOA010485-PA"/>
    <property type="gene ID" value="MDOA010485"/>
</dbReference>
<accession>A0A1I8N179</accession>
<dbReference type="KEGG" id="mde:101896026"/>
<feature type="domain" description="SRA1/Sec31" evidence="2">
    <location>
        <begin position="100"/>
        <end position="222"/>
    </location>
</feature>
<dbReference type="STRING" id="7370.A0A1I8N179"/>
<dbReference type="AlphaFoldDB" id="A0A1I8N179"/>
<dbReference type="OrthoDB" id="5982138at2759"/>
<dbReference type="VEuPathDB" id="VectorBase:MDOMA2_000626"/>
<dbReference type="RefSeq" id="XP_005189205.2">
    <property type="nucleotide sequence ID" value="XM_005189148.4"/>
</dbReference>
<dbReference type="InterPro" id="IPR009917">
    <property type="entry name" value="SRA1/Sec31"/>
</dbReference>
<dbReference type="GO" id="GO:0003713">
    <property type="term" value="F:transcription coactivator activity"/>
    <property type="evidence" value="ECO:0007669"/>
    <property type="project" value="InterPro"/>
</dbReference>
<dbReference type="PANTHER" id="PTHR18834:SF2">
    <property type="entry name" value="STEROID RECEPTOR RNA ACTIVATOR 1"/>
    <property type="match status" value="1"/>
</dbReference>
<dbReference type="Gene3D" id="1.20.940.10">
    <property type="entry name" value="Functional domain of the splicing factor Prp18"/>
    <property type="match status" value="1"/>
</dbReference>
<sequence>MADKPPTAMPPASEPFPGSRTPGWNDPPPLPYNPMSAAAPGRPRISLNKRVAYPLQGSVTSTTATTKPTAVVLPNQLAGGMPLPPPPMAVNAATTASIMQPVAVVHPMPPMIQQQQHSSSQQETIVLPTDALAVSFRNLRERVPLVQESVNVRREEIERRLGIIEQLWQTGNLSEAVKQKIYKLSLAVERGAHNEAMEIYTSLVANHANECTSWAITLRHIVLTIAPTPTPMAATSTVPSADPINVVAPNNSSNTNISNPTNLVSAIPTMSVTAMPRPTNSNEGVEGNTTAPISRIQHI</sequence>
<gene>
    <name evidence="3" type="primary">101896026</name>
</gene>
<organism evidence="3">
    <name type="scientific">Musca domestica</name>
    <name type="common">House fly</name>
    <dbReference type="NCBI Taxonomy" id="7370"/>
    <lineage>
        <taxon>Eukaryota</taxon>
        <taxon>Metazoa</taxon>
        <taxon>Ecdysozoa</taxon>
        <taxon>Arthropoda</taxon>
        <taxon>Hexapoda</taxon>
        <taxon>Insecta</taxon>
        <taxon>Pterygota</taxon>
        <taxon>Neoptera</taxon>
        <taxon>Endopterygota</taxon>
        <taxon>Diptera</taxon>
        <taxon>Brachycera</taxon>
        <taxon>Muscomorpha</taxon>
        <taxon>Muscoidea</taxon>
        <taxon>Muscidae</taxon>
        <taxon>Musca</taxon>
    </lineage>
</organism>
<name>A0A1I8N179_MUSDO</name>
<dbReference type="Pfam" id="PF07304">
    <property type="entry name" value="SRA1"/>
    <property type="match status" value="1"/>
</dbReference>
<evidence type="ECO:0000259" key="2">
    <source>
        <dbReference type="Pfam" id="PF07304"/>
    </source>
</evidence>
<evidence type="ECO:0000256" key="1">
    <source>
        <dbReference type="SAM" id="MobiDB-lite"/>
    </source>
</evidence>
<proteinExistence type="predicted"/>
<dbReference type="eggNOG" id="ENOG502TBFR">
    <property type="taxonomic scope" value="Eukaryota"/>
</dbReference>
<dbReference type="GO" id="GO:0006357">
    <property type="term" value="P:regulation of transcription by RNA polymerase II"/>
    <property type="evidence" value="ECO:0007669"/>
    <property type="project" value="InterPro"/>
</dbReference>